<feature type="non-terminal residue" evidence="1">
    <location>
        <position position="101"/>
    </location>
</feature>
<feature type="non-terminal residue" evidence="1">
    <location>
        <position position="1"/>
    </location>
</feature>
<organism evidence="1 2">
    <name type="scientific">Cylindrobasidium torrendii FP15055 ss-10</name>
    <dbReference type="NCBI Taxonomy" id="1314674"/>
    <lineage>
        <taxon>Eukaryota</taxon>
        <taxon>Fungi</taxon>
        <taxon>Dikarya</taxon>
        <taxon>Basidiomycota</taxon>
        <taxon>Agaricomycotina</taxon>
        <taxon>Agaricomycetes</taxon>
        <taxon>Agaricomycetidae</taxon>
        <taxon>Agaricales</taxon>
        <taxon>Marasmiineae</taxon>
        <taxon>Physalacriaceae</taxon>
        <taxon>Cylindrobasidium</taxon>
    </lineage>
</organism>
<dbReference type="OrthoDB" id="3259294at2759"/>
<dbReference type="EMBL" id="KN880756">
    <property type="protein sequence ID" value="KIY62693.1"/>
    <property type="molecule type" value="Genomic_DNA"/>
</dbReference>
<proteinExistence type="predicted"/>
<keyword evidence="2" id="KW-1185">Reference proteome</keyword>
<dbReference type="STRING" id="1314674.A0A0D7AWF6"/>
<dbReference type="Proteomes" id="UP000054007">
    <property type="component" value="Unassembled WGS sequence"/>
</dbReference>
<evidence type="ECO:0000313" key="2">
    <source>
        <dbReference type="Proteomes" id="UP000054007"/>
    </source>
</evidence>
<evidence type="ECO:0000313" key="1">
    <source>
        <dbReference type="EMBL" id="KIY62693.1"/>
    </source>
</evidence>
<dbReference type="AlphaFoldDB" id="A0A0D7AWF6"/>
<protein>
    <submittedName>
        <fullName evidence="1">Uncharacterized protein</fullName>
    </submittedName>
</protein>
<accession>A0A0D7AWF6</accession>
<gene>
    <name evidence="1" type="ORF">CYLTODRAFT_338879</name>
</gene>
<sequence>HPLSSSHHVVICASTSALIPNVIGGALPRKDKGDYDFYCTTMLTLFKPWRSSKDLKDDNKTWGDAFRSHTFSDRYMQLMTNFNLRHECLDARDDFRSQMEK</sequence>
<reference evidence="1 2" key="1">
    <citation type="journal article" date="2015" name="Fungal Genet. Biol.">
        <title>Evolution of novel wood decay mechanisms in Agaricales revealed by the genome sequences of Fistulina hepatica and Cylindrobasidium torrendii.</title>
        <authorList>
            <person name="Floudas D."/>
            <person name="Held B.W."/>
            <person name="Riley R."/>
            <person name="Nagy L.G."/>
            <person name="Koehler G."/>
            <person name="Ransdell A.S."/>
            <person name="Younus H."/>
            <person name="Chow J."/>
            <person name="Chiniquy J."/>
            <person name="Lipzen A."/>
            <person name="Tritt A."/>
            <person name="Sun H."/>
            <person name="Haridas S."/>
            <person name="LaButti K."/>
            <person name="Ohm R.A."/>
            <person name="Kues U."/>
            <person name="Blanchette R.A."/>
            <person name="Grigoriev I.V."/>
            <person name="Minto R.E."/>
            <person name="Hibbett D.S."/>
        </authorList>
    </citation>
    <scope>NUCLEOTIDE SEQUENCE [LARGE SCALE GENOMIC DNA]</scope>
    <source>
        <strain evidence="1 2">FP15055 ss-10</strain>
    </source>
</reference>
<name>A0A0D7AWF6_9AGAR</name>